<evidence type="ECO:0000313" key="2">
    <source>
        <dbReference type="EMBL" id="KXS30742.1"/>
    </source>
</evidence>
<evidence type="ECO:0000256" key="1">
    <source>
        <dbReference type="SAM" id="SignalP"/>
    </source>
</evidence>
<reference evidence="2 3" key="1">
    <citation type="submission" date="2016-02" db="EMBL/GenBank/DDBJ databases">
        <authorList>
            <person name="Wen L."/>
            <person name="He K."/>
            <person name="Yang H."/>
        </authorList>
    </citation>
    <scope>NUCLEOTIDE SEQUENCE [LARGE SCALE GENOMIC DNA]</scope>
    <source>
        <strain evidence="2">ShG14-8</strain>
    </source>
</reference>
<gene>
    <name evidence="2" type="ORF">AWT59_3136</name>
</gene>
<dbReference type="SUPFAM" id="SSF75169">
    <property type="entry name" value="DsrEFH-like"/>
    <property type="match status" value="1"/>
</dbReference>
<organism evidence="2 3">
    <name type="scientific">Candidatus Gallionella acididurans</name>
    <dbReference type="NCBI Taxonomy" id="1796491"/>
    <lineage>
        <taxon>Bacteria</taxon>
        <taxon>Pseudomonadati</taxon>
        <taxon>Pseudomonadota</taxon>
        <taxon>Betaproteobacteria</taxon>
        <taxon>Nitrosomonadales</taxon>
        <taxon>Gallionellaceae</taxon>
        <taxon>Gallionella</taxon>
    </lineage>
</organism>
<keyword evidence="1" id="KW-0732">Signal</keyword>
<dbReference type="EMBL" id="LSLI01000152">
    <property type="protein sequence ID" value="KXS30742.1"/>
    <property type="molecule type" value="Genomic_DNA"/>
</dbReference>
<comment type="caution">
    <text evidence="2">The sequence shown here is derived from an EMBL/GenBank/DDBJ whole genome shotgun (WGS) entry which is preliminary data.</text>
</comment>
<dbReference type="Pfam" id="PF02635">
    <property type="entry name" value="DsrE"/>
    <property type="match status" value="1"/>
</dbReference>
<dbReference type="AlphaFoldDB" id="A0A139BP49"/>
<accession>A0A139BP49</accession>
<feature type="signal peptide" evidence="1">
    <location>
        <begin position="1"/>
        <end position="26"/>
    </location>
</feature>
<dbReference type="InterPro" id="IPR003787">
    <property type="entry name" value="Sulphur_relay_DsrE/F-like"/>
</dbReference>
<reference evidence="2 3" key="2">
    <citation type="submission" date="2016-03" db="EMBL/GenBank/DDBJ databases">
        <title>New uncultured bacterium of the family Gallionellaceae from acid mine drainage: description and reconstruction of genome based on metagenomic analysis of microbial community.</title>
        <authorList>
            <person name="Kadnikov V."/>
            <person name="Ivasenko D."/>
            <person name="Beletsky A."/>
            <person name="Mardanov A."/>
            <person name="Danilova E."/>
            <person name="Pimenov N."/>
            <person name="Karnachuk O."/>
            <person name="Ravin N."/>
        </authorList>
    </citation>
    <scope>NUCLEOTIDE SEQUENCE [LARGE SCALE GENOMIC DNA]</scope>
    <source>
        <strain evidence="2">ShG14-8</strain>
    </source>
</reference>
<feature type="chain" id="PRO_5007483855" evidence="1">
    <location>
        <begin position="27"/>
        <end position="180"/>
    </location>
</feature>
<dbReference type="PANTHER" id="PTHR37691">
    <property type="entry name" value="BLR3518 PROTEIN"/>
    <property type="match status" value="1"/>
</dbReference>
<dbReference type="InterPro" id="IPR027396">
    <property type="entry name" value="DsrEFH-like"/>
</dbReference>
<dbReference type="Proteomes" id="UP000070578">
    <property type="component" value="Unassembled WGS sequence"/>
</dbReference>
<sequence>MSNKLKLAVLAVTALIMFQDMPSVFAQEISAENTMPPLQIVNQTGIKVVVQINHADIIPKNGISKQVMAVKNLYDQYTALGMKPGKDYEIVLVFRADGAQFLLTDEAYDLKVPQPHPKGNSSMAMIEVMQKGGVKMYECGTAMKLKGYEVKDILPSSRIVVSGIGAIIDLEKSGYLMVTP</sequence>
<proteinExistence type="predicted"/>
<protein>
    <submittedName>
        <fullName evidence="2">Sulfur reduction protein DsrE</fullName>
    </submittedName>
</protein>
<dbReference type="Gene3D" id="3.40.1260.10">
    <property type="entry name" value="DsrEFH-like"/>
    <property type="match status" value="1"/>
</dbReference>
<dbReference type="PANTHER" id="PTHR37691:SF1">
    <property type="entry name" value="BLR3518 PROTEIN"/>
    <property type="match status" value="1"/>
</dbReference>
<name>A0A139BP49_9PROT</name>
<evidence type="ECO:0000313" key="3">
    <source>
        <dbReference type="Proteomes" id="UP000070578"/>
    </source>
</evidence>